<feature type="compositionally biased region" description="Low complexity" evidence="1">
    <location>
        <begin position="267"/>
        <end position="281"/>
    </location>
</feature>
<evidence type="ECO:0000313" key="2">
    <source>
        <dbReference type="EMBL" id="KDR74550.1"/>
    </source>
</evidence>
<gene>
    <name evidence="2" type="ORF">GALMADRAFT_212067</name>
</gene>
<keyword evidence="3" id="KW-1185">Reference proteome</keyword>
<sequence>MRPFLPGQPGRRLSPLLLLPRTLLLHCPHHRPLELGFLPLPGAPLRRPPQQFAIDTTKFHETRSVLEPEANALWKLARQNVNTDWRRIINHPDLKLLHGYPIFPPSILMNDKPGQPEWRVGRTLQYAVAWLVIRVAWFSRTTNRLPGDDKFPIPQDWRDFLWKMVAAPMGFAREIPVVASTDTSSQLSSAMASSASISSTGGVSNSAGGHGAGESSRSQGASRSSRGRGVPRGRGGTSSRGSMHTPPASSSHHVPSPSRGGAMPRGTSTSSRANSTSYSASGRSNKRRRVDDPEGLNRLFKLTSLVSFNGPTTIYWDGREVISKEQMAAGTFSLSSTVMRQIVWDLLEHNFRMELLALDRCLVSRAGMNECEARQRDRLVYNCFMFKTPLLLDLPRRYRGLGAANFADRVEVVEAFRILLSSWPGEEAPRRLKTISAYVEKSLTVSDASEESVRAVETVAYPFYCQTFFDYFGRAPSIPHQLPEVSAHAA</sequence>
<dbReference type="HOGENOM" id="CLU_556720_0_0_1"/>
<accession>A0A067SUF0</accession>
<feature type="compositionally biased region" description="Low complexity" evidence="1">
    <location>
        <begin position="239"/>
        <end position="258"/>
    </location>
</feature>
<evidence type="ECO:0000256" key="1">
    <source>
        <dbReference type="SAM" id="MobiDB-lite"/>
    </source>
</evidence>
<name>A0A067SUF0_GALM3</name>
<protein>
    <submittedName>
        <fullName evidence="2">Uncharacterized protein</fullName>
    </submittedName>
</protein>
<dbReference type="EMBL" id="KL142383">
    <property type="protein sequence ID" value="KDR74550.1"/>
    <property type="molecule type" value="Genomic_DNA"/>
</dbReference>
<dbReference type="AlphaFoldDB" id="A0A067SUF0"/>
<organism evidence="2 3">
    <name type="scientific">Galerina marginata (strain CBS 339.88)</name>
    <dbReference type="NCBI Taxonomy" id="685588"/>
    <lineage>
        <taxon>Eukaryota</taxon>
        <taxon>Fungi</taxon>
        <taxon>Dikarya</taxon>
        <taxon>Basidiomycota</taxon>
        <taxon>Agaricomycotina</taxon>
        <taxon>Agaricomycetes</taxon>
        <taxon>Agaricomycetidae</taxon>
        <taxon>Agaricales</taxon>
        <taxon>Agaricineae</taxon>
        <taxon>Strophariaceae</taxon>
        <taxon>Galerina</taxon>
    </lineage>
</organism>
<reference evidence="3" key="1">
    <citation type="journal article" date="2014" name="Proc. Natl. Acad. Sci. U.S.A.">
        <title>Extensive sampling of basidiomycete genomes demonstrates inadequacy of the white-rot/brown-rot paradigm for wood decay fungi.</title>
        <authorList>
            <person name="Riley R."/>
            <person name="Salamov A.A."/>
            <person name="Brown D.W."/>
            <person name="Nagy L.G."/>
            <person name="Floudas D."/>
            <person name="Held B.W."/>
            <person name="Levasseur A."/>
            <person name="Lombard V."/>
            <person name="Morin E."/>
            <person name="Otillar R."/>
            <person name="Lindquist E.A."/>
            <person name="Sun H."/>
            <person name="LaButti K.M."/>
            <person name="Schmutz J."/>
            <person name="Jabbour D."/>
            <person name="Luo H."/>
            <person name="Baker S.E."/>
            <person name="Pisabarro A.G."/>
            <person name="Walton J.D."/>
            <person name="Blanchette R.A."/>
            <person name="Henrissat B."/>
            <person name="Martin F."/>
            <person name="Cullen D."/>
            <person name="Hibbett D.S."/>
            <person name="Grigoriev I.V."/>
        </authorList>
    </citation>
    <scope>NUCLEOTIDE SEQUENCE [LARGE SCALE GENOMIC DNA]</scope>
    <source>
        <strain evidence="3">CBS 339.88</strain>
    </source>
</reference>
<dbReference type="OrthoDB" id="3070515at2759"/>
<proteinExistence type="predicted"/>
<feature type="compositionally biased region" description="Low complexity" evidence="1">
    <location>
        <begin position="196"/>
        <end position="224"/>
    </location>
</feature>
<evidence type="ECO:0000313" key="3">
    <source>
        <dbReference type="Proteomes" id="UP000027222"/>
    </source>
</evidence>
<feature type="region of interest" description="Disordered" evidence="1">
    <location>
        <begin position="196"/>
        <end position="292"/>
    </location>
</feature>
<dbReference type="Proteomes" id="UP000027222">
    <property type="component" value="Unassembled WGS sequence"/>
</dbReference>